<evidence type="ECO:0000256" key="1">
    <source>
        <dbReference type="ARBA" id="ARBA00004141"/>
    </source>
</evidence>
<comment type="subcellular location">
    <subcellularLocation>
        <location evidence="5">Endoplasmic reticulum membrane</location>
        <topology evidence="5">Multi-pass membrane protein</topology>
    </subcellularLocation>
    <subcellularLocation>
        <location evidence="1">Membrane</location>
        <topology evidence="1">Multi-pass membrane protein</topology>
    </subcellularLocation>
</comment>
<keyword evidence="5" id="KW-0256">Endoplasmic reticulum</keyword>
<name>A0A1Y2HMW2_9FUNG</name>
<dbReference type="Gene3D" id="1.20.120.1630">
    <property type="match status" value="1"/>
</dbReference>
<keyword evidence="7" id="KW-1185">Reference proteome</keyword>
<dbReference type="OrthoDB" id="422086at2759"/>
<feature type="transmembrane region" description="Helical" evidence="5">
    <location>
        <begin position="78"/>
        <end position="100"/>
    </location>
</feature>
<gene>
    <name evidence="6" type="ORF">BCR44DRAFT_49394</name>
</gene>
<dbReference type="Pfam" id="PF04140">
    <property type="entry name" value="ICMT"/>
    <property type="match status" value="1"/>
</dbReference>
<evidence type="ECO:0000313" key="6">
    <source>
        <dbReference type="EMBL" id="ORZ34452.1"/>
    </source>
</evidence>
<comment type="catalytic activity">
    <reaction evidence="5">
        <text>[protein]-C-terminal S-[(2E,6E)-farnesyl]-L-cysteine + S-adenosyl-L-methionine = [protein]-C-terminal S-[(2E,6E)-farnesyl]-L-cysteine methyl ester + S-adenosyl-L-homocysteine</text>
        <dbReference type="Rhea" id="RHEA:21672"/>
        <dbReference type="Rhea" id="RHEA-COMP:12125"/>
        <dbReference type="Rhea" id="RHEA-COMP:12126"/>
        <dbReference type="ChEBI" id="CHEBI:57856"/>
        <dbReference type="ChEBI" id="CHEBI:59789"/>
        <dbReference type="ChEBI" id="CHEBI:90510"/>
        <dbReference type="ChEBI" id="CHEBI:90511"/>
        <dbReference type="EC" id="2.1.1.100"/>
    </reaction>
</comment>
<dbReference type="GO" id="GO:0004671">
    <property type="term" value="F:protein C-terminal S-isoprenylcysteine carboxyl O-methyltransferase activity"/>
    <property type="evidence" value="ECO:0007669"/>
    <property type="project" value="UniProtKB-EC"/>
</dbReference>
<keyword evidence="5" id="KW-0949">S-adenosyl-L-methionine</keyword>
<evidence type="ECO:0000313" key="7">
    <source>
        <dbReference type="Proteomes" id="UP000193411"/>
    </source>
</evidence>
<keyword evidence="3 5" id="KW-1133">Transmembrane helix</keyword>
<comment type="similarity">
    <text evidence="5">Belongs to the class VI-like SAM-binding methyltransferase superfamily. Isoprenylcysteine carboxyl methyltransferase family.</text>
</comment>
<dbReference type="AlphaFoldDB" id="A0A1Y2HMW2"/>
<dbReference type="PANTHER" id="PTHR43847:SF1">
    <property type="entry name" value="BLL3993 PROTEIN"/>
    <property type="match status" value="1"/>
</dbReference>
<organism evidence="6 7">
    <name type="scientific">Catenaria anguillulae PL171</name>
    <dbReference type="NCBI Taxonomy" id="765915"/>
    <lineage>
        <taxon>Eukaryota</taxon>
        <taxon>Fungi</taxon>
        <taxon>Fungi incertae sedis</taxon>
        <taxon>Blastocladiomycota</taxon>
        <taxon>Blastocladiomycetes</taxon>
        <taxon>Blastocladiales</taxon>
        <taxon>Catenariaceae</taxon>
        <taxon>Catenaria</taxon>
    </lineage>
</organism>
<dbReference type="EC" id="2.1.1.100" evidence="5"/>
<dbReference type="STRING" id="765915.A0A1Y2HMW2"/>
<dbReference type="InterPro" id="IPR052527">
    <property type="entry name" value="Metal_cation-efflux_comp"/>
</dbReference>
<keyword evidence="5" id="KW-0808">Transferase</keyword>
<feature type="transmembrane region" description="Helical" evidence="5">
    <location>
        <begin position="33"/>
        <end position="53"/>
    </location>
</feature>
<keyword evidence="2 5" id="KW-0812">Transmembrane</keyword>
<feature type="transmembrane region" description="Helical" evidence="5">
    <location>
        <begin position="208"/>
        <end position="225"/>
    </location>
</feature>
<comment type="caution">
    <text evidence="6">The sequence shown here is derived from an EMBL/GenBank/DDBJ whole genome shotgun (WGS) entry which is preliminary data.</text>
</comment>
<dbReference type="InterPro" id="IPR007269">
    <property type="entry name" value="ICMT_MeTrfase"/>
</dbReference>
<reference evidence="6 7" key="1">
    <citation type="submission" date="2016-07" db="EMBL/GenBank/DDBJ databases">
        <title>Pervasive Adenine N6-methylation of Active Genes in Fungi.</title>
        <authorList>
            <consortium name="DOE Joint Genome Institute"/>
            <person name="Mondo S.J."/>
            <person name="Dannebaum R.O."/>
            <person name="Kuo R.C."/>
            <person name="Labutti K."/>
            <person name="Haridas S."/>
            <person name="Kuo A."/>
            <person name="Salamov A."/>
            <person name="Ahrendt S.R."/>
            <person name="Lipzen A."/>
            <person name="Sullivan W."/>
            <person name="Andreopoulos W.B."/>
            <person name="Clum A."/>
            <person name="Lindquist E."/>
            <person name="Daum C."/>
            <person name="Ramamoorthy G.K."/>
            <person name="Gryganskyi A."/>
            <person name="Culley D."/>
            <person name="Magnuson J.K."/>
            <person name="James T.Y."/>
            <person name="O'Malley M.A."/>
            <person name="Stajich J.E."/>
            <person name="Spatafora J.W."/>
            <person name="Visel A."/>
            <person name="Grigoriev I.V."/>
        </authorList>
    </citation>
    <scope>NUCLEOTIDE SEQUENCE [LARGE SCALE GENOMIC DNA]</scope>
    <source>
        <strain evidence="6 7">PL171</strain>
    </source>
</reference>
<accession>A0A1Y2HMW2</accession>
<dbReference type="EMBL" id="MCFL01000028">
    <property type="protein sequence ID" value="ORZ34452.1"/>
    <property type="molecule type" value="Genomic_DNA"/>
</dbReference>
<proteinExistence type="inferred from homology"/>
<evidence type="ECO:0000256" key="5">
    <source>
        <dbReference type="RuleBase" id="RU362022"/>
    </source>
</evidence>
<evidence type="ECO:0000256" key="3">
    <source>
        <dbReference type="ARBA" id="ARBA00022989"/>
    </source>
</evidence>
<evidence type="ECO:0000256" key="2">
    <source>
        <dbReference type="ARBA" id="ARBA00022692"/>
    </source>
</evidence>
<keyword evidence="5" id="KW-0489">Methyltransferase</keyword>
<protein>
    <recommendedName>
        <fullName evidence="5">Protein-S-isoprenylcysteine O-methyltransferase</fullName>
        <ecNumber evidence="5">2.1.1.100</ecNumber>
    </recommendedName>
</protein>
<evidence type="ECO:0000256" key="4">
    <source>
        <dbReference type="ARBA" id="ARBA00023136"/>
    </source>
</evidence>
<dbReference type="PANTHER" id="PTHR43847">
    <property type="entry name" value="BLL3993 PROTEIN"/>
    <property type="match status" value="1"/>
</dbReference>
<keyword evidence="4 5" id="KW-0472">Membrane</keyword>
<sequence length="256" mass="28335">MPSTSQSKTPAFRPASSGLSVSQEHIRMSWTKLALAVLLTFASITIVIPPNAAHNPAGAATDMDSAALKDAYVADHTVARAAIGGTVGLVMLLVTYTLPFHKSSSSWTSRLARIRSQALGFYHPQLVTPLYLPLTTSEVVAALTCLCGVGLRQWAFRTLADKFTYAVTIVPGHELVTSGPYARLMHPGYTGLLMAMAGLFWYMGFRGWRFVALVGMYLGPLVVRMRDEERVMREYFGDDRWAEYVRGRERLVPFLW</sequence>
<comment type="caution">
    <text evidence="5">Lacks conserved residue(s) required for the propagation of feature annotation.</text>
</comment>
<dbReference type="Proteomes" id="UP000193411">
    <property type="component" value="Unassembled WGS sequence"/>
</dbReference>
<dbReference type="GO" id="GO:0005789">
    <property type="term" value="C:endoplasmic reticulum membrane"/>
    <property type="evidence" value="ECO:0007669"/>
    <property type="project" value="UniProtKB-SubCell"/>
</dbReference>
<dbReference type="GO" id="GO:0032259">
    <property type="term" value="P:methylation"/>
    <property type="evidence" value="ECO:0007669"/>
    <property type="project" value="UniProtKB-KW"/>
</dbReference>